<dbReference type="GO" id="GO:0006098">
    <property type="term" value="P:pentose-phosphate shunt"/>
    <property type="evidence" value="ECO:0007669"/>
    <property type="project" value="UniProtKB-UniPathway"/>
</dbReference>
<evidence type="ECO:0000259" key="8">
    <source>
        <dbReference type="Pfam" id="PF03446"/>
    </source>
</evidence>
<feature type="non-terminal residue" evidence="9">
    <location>
        <position position="91"/>
    </location>
</feature>
<evidence type="ECO:0000259" key="7">
    <source>
        <dbReference type="Pfam" id="PF00393"/>
    </source>
</evidence>
<dbReference type="InterPro" id="IPR006114">
    <property type="entry name" value="6PGDH_C"/>
</dbReference>
<comment type="caution">
    <text evidence="9">The sequence shown here is derived from an EMBL/GenBank/DDBJ whole genome shotgun (WGS) entry which is preliminary data.</text>
</comment>
<evidence type="ECO:0000256" key="3">
    <source>
        <dbReference type="ARBA" id="ARBA00013011"/>
    </source>
</evidence>
<evidence type="ECO:0000256" key="6">
    <source>
        <dbReference type="ARBA" id="ARBA00023126"/>
    </source>
</evidence>
<dbReference type="EMBL" id="CAJOAZ010030899">
    <property type="protein sequence ID" value="CAF4436532.1"/>
    <property type="molecule type" value="Genomic_DNA"/>
</dbReference>
<accession>A0A820REG5</accession>
<dbReference type="Gene3D" id="1.10.1040.10">
    <property type="entry name" value="N-(1-d-carboxylethyl)-l-norvaline Dehydrogenase, domain 2"/>
    <property type="match status" value="1"/>
</dbReference>
<dbReference type="UniPathway" id="UPA00115">
    <property type="reaction ID" value="UER00410"/>
</dbReference>
<comment type="similarity">
    <text evidence="2">Belongs to the 6-phosphogluconate dehydrogenase family.</text>
</comment>
<keyword evidence="6" id="KW-0570">Pentose shunt</keyword>
<keyword evidence="5" id="KW-0311">Gluconate utilization</keyword>
<keyword evidence="4" id="KW-0560">Oxidoreductase</keyword>
<dbReference type="InterPro" id="IPR008927">
    <property type="entry name" value="6-PGluconate_DH-like_C_sf"/>
</dbReference>
<reference evidence="9" key="1">
    <citation type="submission" date="2021-02" db="EMBL/GenBank/DDBJ databases">
        <authorList>
            <person name="Nowell W R."/>
        </authorList>
    </citation>
    <scope>NUCLEOTIDE SEQUENCE</scope>
</reference>
<evidence type="ECO:0000256" key="1">
    <source>
        <dbReference type="ARBA" id="ARBA00004874"/>
    </source>
</evidence>
<dbReference type="InterPro" id="IPR013328">
    <property type="entry name" value="6PGD_dom2"/>
</dbReference>
<dbReference type="InterPro" id="IPR006115">
    <property type="entry name" value="6PGDH_NADP-bd"/>
</dbReference>
<evidence type="ECO:0000313" key="10">
    <source>
        <dbReference type="Proteomes" id="UP000663844"/>
    </source>
</evidence>
<dbReference type="SUPFAM" id="SSF51735">
    <property type="entry name" value="NAD(P)-binding Rossmann-fold domains"/>
    <property type="match status" value="1"/>
</dbReference>
<organism evidence="9 10">
    <name type="scientific">Adineta steineri</name>
    <dbReference type="NCBI Taxonomy" id="433720"/>
    <lineage>
        <taxon>Eukaryota</taxon>
        <taxon>Metazoa</taxon>
        <taxon>Spiralia</taxon>
        <taxon>Gnathifera</taxon>
        <taxon>Rotifera</taxon>
        <taxon>Eurotatoria</taxon>
        <taxon>Bdelloidea</taxon>
        <taxon>Adinetida</taxon>
        <taxon>Adinetidae</taxon>
        <taxon>Adineta</taxon>
    </lineage>
</organism>
<evidence type="ECO:0000256" key="4">
    <source>
        <dbReference type="ARBA" id="ARBA00023002"/>
    </source>
</evidence>
<evidence type="ECO:0000313" key="9">
    <source>
        <dbReference type="EMBL" id="CAF4436532.1"/>
    </source>
</evidence>
<gene>
    <name evidence="9" type="ORF">OXD698_LOCUS53558</name>
</gene>
<feature type="non-terminal residue" evidence="9">
    <location>
        <position position="1"/>
    </location>
</feature>
<dbReference type="InterPro" id="IPR036291">
    <property type="entry name" value="NAD(P)-bd_dom_sf"/>
</dbReference>
<dbReference type="EC" id="1.1.1.44" evidence="3"/>
<dbReference type="Pfam" id="PF00393">
    <property type="entry name" value="6PGD"/>
    <property type="match status" value="1"/>
</dbReference>
<dbReference type="SUPFAM" id="SSF48179">
    <property type="entry name" value="6-phosphogluconate dehydrogenase C-terminal domain-like"/>
    <property type="match status" value="1"/>
</dbReference>
<dbReference type="AlphaFoldDB" id="A0A820REG5"/>
<comment type="pathway">
    <text evidence="1">Carbohydrate degradation; pentose phosphate pathway; D-ribulose 5-phosphate from D-glucose 6-phosphate (oxidative stage): step 3/3.</text>
</comment>
<feature type="domain" description="6-phosphogluconate dehydrogenase NADP-binding" evidence="8">
    <location>
        <begin position="1"/>
        <end position="47"/>
    </location>
</feature>
<protein>
    <recommendedName>
        <fullName evidence="3">phosphogluconate dehydrogenase (NADP(+)-dependent, decarboxylating)</fullName>
        <ecNumber evidence="3">1.1.1.44</ecNumber>
    </recommendedName>
</protein>
<evidence type="ECO:0000256" key="2">
    <source>
        <dbReference type="ARBA" id="ARBA00008419"/>
    </source>
</evidence>
<dbReference type="Pfam" id="PF03446">
    <property type="entry name" value="NAD_binding_2"/>
    <property type="match status" value="1"/>
</dbReference>
<dbReference type="GO" id="GO:0004616">
    <property type="term" value="F:phosphogluconate dehydrogenase (decarboxylating) activity"/>
    <property type="evidence" value="ECO:0007669"/>
    <property type="project" value="UniProtKB-EC"/>
</dbReference>
<sequence length="91" mass="9849">VSGGEEGARIGPSLMPGGSEKAWEHVKPIFQKIAAKADGEPCCDWVGPSGSGHFVKMVHNGIEYGDMQLICEIYNIMRDILNMSNDEIADV</sequence>
<evidence type="ECO:0000256" key="5">
    <source>
        <dbReference type="ARBA" id="ARBA00023064"/>
    </source>
</evidence>
<dbReference type="GO" id="GO:0019521">
    <property type="term" value="P:D-gluconate metabolic process"/>
    <property type="evidence" value="ECO:0007669"/>
    <property type="project" value="UniProtKB-KW"/>
</dbReference>
<name>A0A820REG5_9BILA</name>
<proteinExistence type="inferred from homology"/>
<dbReference type="Proteomes" id="UP000663844">
    <property type="component" value="Unassembled WGS sequence"/>
</dbReference>
<dbReference type="Gene3D" id="3.40.50.720">
    <property type="entry name" value="NAD(P)-binding Rossmann-like Domain"/>
    <property type="match status" value="1"/>
</dbReference>
<feature type="domain" description="6-phosphogluconate dehydrogenase C-terminal" evidence="7">
    <location>
        <begin position="52"/>
        <end position="91"/>
    </location>
</feature>
<dbReference type="GO" id="GO:0050661">
    <property type="term" value="F:NADP binding"/>
    <property type="evidence" value="ECO:0007669"/>
    <property type="project" value="InterPro"/>
</dbReference>
<dbReference type="InterPro" id="IPR006183">
    <property type="entry name" value="Pgluconate_DH"/>
</dbReference>
<dbReference type="PANTHER" id="PTHR11811">
    <property type="entry name" value="6-PHOSPHOGLUCONATE DEHYDROGENASE"/>
    <property type="match status" value="1"/>
</dbReference>